<dbReference type="InterPro" id="IPR036396">
    <property type="entry name" value="Cyt_P450_sf"/>
</dbReference>
<dbReference type="Pfam" id="PF00067">
    <property type="entry name" value="p450"/>
    <property type="match status" value="1"/>
</dbReference>
<evidence type="ECO:0000256" key="3">
    <source>
        <dbReference type="ARBA" id="ARBA00004913"/>
    </source>
</evidence>
<keyword evidence="7 14" id="KW-0479">Metal-binding</keyword>
<dbReference type="STRING" id="3880.G7IWE8"/>
<evidence type="ECO:0000256" key="12">
    <source>
        <dbReference type="ARBA" id="ARBA00023033"/>
    </source>
</evidence>
<dbReference type="AlphaFoldDB" id="G7IWE8"/>
<dbReference type="InterPro" id="IPR017972">
    <property type="entry name" value="Cyt_P450_CS"/>
</dbReference>
<dbReference type="EC" id="1.14.14.82" evidence="17"/>
<evidence type="ECO:0000313" key="19">
    <source>
        <dbReference type="Proteomes" id="UP000002051"/>
    </source>
</evidence>
<dbReference type="FunFam" id="1.10.630.10:FF:000097">
    <property type="entry name" value="Cytochrome P-450 19"/>
    <property type="match status" value="1"/>
</dbReference>
<evidence type="ECO:0000313" key="18">
    <source>
        <dbReference type="EnsemblPlants" id="AES69199"/>
    </source>
</evidence>
<organism evidence="16 19">
    <name type="scientific">Medicago truncatula</name>
    <name type="common">Barrel medic</name>
    <name type="synonym">Medicago tribuloides</name>
    <dbReference type="NCBI Taxonomy" id="3880"/>
    <lineage>
        <taxon>Eukaryota</taxon>
        <taxon>Viridiplantae</taxon>
        <taxon>Streptophyta</taxon>
        <taxon>Embryophyta</taxon>
        <taxon>Tracheophyta</taxon>
        <taxon>Spermatophyta</taxon>
        <taxon>Magnoliopsida</taxon>
        <taxon>eudicotyledons</taxon>
        <taxon>Gunneridae</taxon>
        <taxon>Pentapetalae</taxon>
        <taxon>rosids</taxon>
        <taxon>fabids</taxon>
        <taxon>Fabales</taxon>
        <taxon>Fabaceae</taxon>
        <taxon>Papilionoideae</taxon>
        <taxon>50 kb inversion clade</taxon>
        <taxon>NPAAA clade</taxon>
        <taxon>Hologalegina</taxon>
        <taxon>IRL clade</taxon>
        <taxon>Trifolieae</taxon>
        <taxon>Medicago</taxon>
    </lineage>
</organism>
<dbReference type="HOGENOM" id="CLU_001570_4_0_1"/>
<evidence type="ECO:0000256" key="6">
    <source>
        <dbReference type="ARBA" id="ARBA00022692"/>
    </source>
</evidence>
<dbReference type="PRINTS" id="PR00385">
    <property type="entry name" value="P450"/>
</dbReference>
<gene>
    <name evidence="18" type="primary">11425400</name>
    <name evidence="16" type="ordered locus">MTR_3g025260</name>
    <name evidence="17" type="ORF">MtrunA17_Chr3g0086691</name>
</gene>
<dbReference type="eggNOG" id="KOG0156">
    <property type="taxonomic scope" value="Eukaryota"/>
</dbReference>
<reference evidence="20" key="4">
    <citation type="journal article" date="2018" name="Nat. Plants">
        <title>Whole-genome landscape of Medicago truncatula symbiotic genes.</title>
        <authorList>
            <person name="Pecrix Y."/>
            <person name="Staton S.E."/>
            <person name="Sallet E."/>
            <person name="Lelandais-Briere C."/>
            <person name="Moreau S."/>
            <person name="Carrere S."/>
            <person name="Blein T."/>
            <person name="Jardinaud M.F."/>
            <person name="Latrasse D."/>
            <person name="Zouine M."/>
            <person name="Zahm M."/>
            <person name="Kreplak J."/>
            <person name="Mayjonade B."/>
            <person name="Satge C."/>
            <person name="Perez M."/>
            <person name="Cauet S."/>
            <person name="Marande W."/>
            <person name="Chantry-Darmon C."/>
            <person name="Lopez-Roques C."/>
            <person name="Bouchez O."/>
            <person name="Berard A."/>
            <person name="Debelle F."/>
            <person name="Munos S."/>
            <person name="Bendahmane A."/>
            <person name="Berges H."/>
            <person name="Niebel A."/>
            <person name="Buitink J."/>
            <person name="Frugier F."/>
            <person name="Benhamed M."/>
            <person name="Crespi M."/>
            <person name="Gouzy J."/>
            <person name="Gamas P."/>
        </authorList>
    </citation>
    <scope>NUCLEOTIDE SEQUENCE [LARGE SCALE GENOMIC DNA]</scope>
    <source>
        <strain evidence="20">cv. Jemalong A17</strain>
    </source>
</reference>
<keyword evidence="13" id="KW-0472">Membrane</keyword>
<reference evidence="18" key="3">
    <citation type="submission" date="2015-04" db="UniProtKB">
        <authorList>
            <consortium name="EnsemblPlants"/>
        </authorList>
    </citation>
    <scope>IDENTIFICATION</scope>
    <source>
        <strain evidence="18">cv. Jemalong A17</strain>
    </source>
</reference>
<dbReference type="KEGG" id="mtr:11425400"/>
<evidence type="ECO:0000256" key="13">
    <source>
        <dbReference type="ARBA" id="ARBA00023136"/>
    </source>
</evidence>
<protein>
    <submittedName>
        <fullName evidence="16">Flavonoid hydroxylase</fullName>
    </submittedName>
    <submittedName>
        <fullName evidence="17">Putative flavonoid 3'-monooxygenase</fullName>
        <ecNumber evidence="17">1.14.14.82</ecNumber>
    </submittedName>
</protein>
<dbReference type="GO" id="GO:0005506">
    <property type="term" value="F:iron ion binding"/>
    <property type="evidence" value="ECO:0007669"/>
    <property type="project" value="InterPro"/>
</dbReference>
<evidence type="ECO:0000313" key="20">
    <source>
        <dbReference type="Proteomes" id="UP000265566"/>
    </source>
</evidence>
<reference evidence="16 19" key="2">
    <citation type="journal article" date="2014" name="BMC Genomics">
        <title>An improved genome release (version Mt4.0) for the model legume Medicago truncatula.</title>
        <authorList>
            <person name="Tang H."/>
            <person name="Krishnakumar V."/>
            <person name="Bidwell S."/>
            <person name="Rosen B."/>
            <person name="Chan A."/>
            <person name="Zhou S."/>
            <person name="Gentzbittel L."/>
            <person name="Childs K.L."/>
            <person name="Yandell M."/>
            <person name="Gundlach H."/>
            <person name="Mayer K.F."/>
            <person name="Schwartz D.C."/>
            <person name="Town C.D."/>
        </authorList>
    </citation>
    <scope>GENOME REANNOTATION</scope>
    <source>
        <strain evidence="18 19">cv. Jemalong A17</strain>
    </source>
</reference>
<comment type="pathway">
    <text evidence="3">Alkaloid biosynthesis.</text>
</comment>
<dbReference type="EMBL" id="PSQE01000003">
    <property type="protein sequence ID" value="RHN66062.1"/>
    <property type="molecule type" value="Genomic_DNA"/>
</dbReference>
<reference evidence="16 19" key="1">
    <citation type="journal article" date="2011" name="Nature">
        <title>The Medicago genome provides insight into the evolution of rhizobial symbioses.</title>
        <authorList>
            <person name="Young N.D."/>
            <person name="Debelle F."/>
            <person name="Oldroyd G.E."/>
            <person name="Geurts R."/>
            <person name="Cannon S.B."/>
            <person name="Udvardi M.K."/>
            <person name="Benedito V.A."/>
            <person name="Mayer K.F."/>
            <person name="Gouzy J."/>
            <person name="Schoof H."/>
            <person name="Van de Peer Y."/>
            <person name="Proost S."/>
            <person name="Cook D.R."/>
            <person name="Meyers B.C."/>
            <person name="Spannagl M."/>
            <person name="Cheung F."/>
            <person name="De Mita S."/>
            <person name="Krishnakumar V."/>
            <person name="Gundlach H."/>
            <person name="Zhou S."/>
            <person name="Mudge J."/>
            <person name="Bharti A.K."/>
            <person name="Murray J.D."/>
            <person name="Naoumkina M.A."/>
            <person name="Rosen B."/>
            <person name="Silverstein K.A."/>
            <person name="Tang H."/>
            <person name="Rombauts S."/>
            <person name="Zhao P.X."/>
            <person name="Zhou P."/>
            <person name="Barbe V."/>
            <person name="Bardou P."/>
            <person name="Bechner M."/>
            <person name="Bellec A."/>
            <person name="Berger A."/>
            <person name="Berges H."/>
            <person name="Bidwell S."/>
            <person name="Bisseling T."/>
            <person name="Choisne N."/>
            <person name="Couloux A."/>
            <person name="Denny R."/>
            <person name="Deshpande S."/>
            <person name="Dai X."/>
            <person name="Doyle J.J."/>
            <person name="Dudez A.M."/>
            <person name="Farmer A.D."/>
            <person name="Fouteau S."/>
            <person name="Franken C."/>
            <person name="Gibelin C."/>
            <person name="Gish J."/>
            <person name="Goldstein S."/>
            <person name="Gonzalez A.J."/>
            <person name="Green P.J."/>
            <person name="Hallab A."/>
            <person name="Hartog M."/>
            <person name="Hua A."/>
            <person name="Humphray S.J."/>
            <person name="Jeong D.H."/>
            <person name="Jing Y."/>
            <person name="Jocker A."/>
            <person name="Kenton S.M."/>
            <person name="Kim D.J."/>
            <person name="Klee K."/>
            <person name="Lai H."/>
            <person name="Lang C."/>
            <person name="Lin S."/>
            <person name="Macmil S.L."/>
            <person name="Magdelenat G."/>
            <person name="Matthews L."/>
            <person name="McCorrison J."/>
            <person name="Monaghan E.L."/>
            <person name="Mun J.H."/>
            <person name="Najar F.Z."/>
            <person name="Nicholson C."/>
            <person name="Noirot C."/>
            <person name="O'Bleness M."/>
            <person name="Paule C.R."/>
            <person name="Poulain J."/>
            <person name="Prion F."/>
            <person name="Qin B."/>
            <person name="Qu C."/>
            <person name="Retzel E.F."/>
            <person name="Riddle C."/>
            <person name="Sallet E."/>
            <person name="Samain S."/>
            <person name="Samson N."/>
            <person name="Sanders I."/>
            <person name="Saurat O."/>
            <person name="Scarpelli C."/>
            <person name="Schiex T."/>
            <person name="Segurens B."/>
            <person name="Severin A.J."/>
            <person name="Sherrier D.J."/>
            <person name="Shi R."/>
            <person name="Sims S."/>
            <person name="Singer S.R."/>
            <person name="Sinharoy S."/>
            <person name="Sterck L."/>
            <person name="Viollet A."/>
            <person name="Wang B.B."/>
            <person name="Wang K."/>
            <person name="Wang M."/>
            <person name="Wang X."/>
            <person name="Warfsmann J."/>
            <person name="Weissenbach J."/>
            <person name="White D.D."/>
            <person name="White J.D."/>
            <person name="Wiley G.B."/>
            <person name="Wincker P."/>
            <person name="Xing Y."/>
            <person name="Yang L."/>
            <person name="Yao Z."/>
            <person name="Ying F."/>
            <person name="Zhai J."/>
            <person name="Zhou L."/>
            <person name="Zuber A."/>
            <person name="Denarie J."/>
            <person name="Dixon R.A."/>
            <person name="May G.D."/>
            <person name="Schwartz D.C."/>
            <person name="Rogers J."/>
            <person name="Quetier F."/>
            <person name="Town C.D."/>
            <person name="Roe B.A."/>
        </authorList>
    </citation>
    <scope>NUCLEOTIDE SEQUENCE [LARGE SCALE GENOMIC DNA]</scope>
    <source>
        <strain evidence="16">A17</strain>
        <strain evidence="18 19">cv. Jemalong A17</strain>
    </source>
</reference>
<evidence type="ECO:0000313" key="17">
    <source>
        <dbReference type="EMBL" id="RHN66062.1"/>
    </source>
</evidence>
<comment type="subcellular location">
    <subcellularLocation>
        <location evidence="2">Membrane</location>
        <topology evidence="2">Single-pass membrane protein</topology>
    </subcellularLocation>
</comment>
<dbReference type="PRINTS" id="PR00463">
    <property type="entry name" value="EP450I"/>
</dbReference>
<dbReference type="InterPro" id="IPR001128">
    <property type="entry name" value="Cyt_P450"/>
</dbReference>
<keyword evidence="10 15" id="KW-0560">Oxidoreductase</keyword>
<dbReference type="Gene3D" id="1.10.630.10">
    <property type="entry name" value="Cytochrome P450"/>
    <property type="match status" value="1"/>
</dbReference>
<keyword evidence="5 14" id="KW-0349">Heme</keyword>
<dbReference type="GO" id="GO:0016711">
    <property type="term" value="F:flavonoid 3'-monooxygenase activity"/>
    <property type="evidence" value="ECO:0007669"/>
    <property type="project" value="UniProtKB-EC"/>
</dbReference>
<proteinExistence type="inferred from homology"/>
<evidence type="ECO:0000256" key="15">
    <source>
        <dbReference type="RuleBase" id="RU000461"/>
    </source>
</evidence>
<evidence type="ECO:0000256" key="9">
    <source>
        <dbReference type="ARBA" id="ARBA00022989"/>
    </source>
</evidence>
<evidence type="ECO:0000256" key="14">
    <source>
        <dbReference type="PIRSR" id="PIRSR602401-1"/>
    </source>
</evidence>
<evidence type="ECO:0000256" key="5">
    <source>
        <dbReference type="ARBA" id="ARBA00022617"/>
    </source>
</evidence>
<comment type="cofactor">
    <cofactor evidence="1 14">
        <name>heme</name>
        <dbReference type="ChEBI" id="CHEBI:30413"/>
    </cofactor>
</comment>
<feature type="binding site" description="axial binding residue" evidence="14">
    <location>
        <position position="449"/>
    </location>
    <ligand>
        <name>heme</name>
        <dbReference type="ChEBI" id="CHEBI:30413"/>
    </ligand>
    <ligandPart>
        <name>Fe</name>
        <dbReference type="ChEBI" id="CHEBI:18248"/>
    </ligandPart>
</feature>
<keyword evidence="6" id="KW-0812">Transmembrane</keyword>
<dbReference type="GO" id="GO:0020037">
    <property type="term" value="F:heme binding"/>
    <property type="evidence" value="ECO:0007669"/>
    <property type="project" value="InterPro"/>
</dbReference>
<accession>A0A0C3VCV5</accession>
<accession>G7IWE8</accession>
<dbReference type="GO" id="GO:0016020">
    <property type="term" value="C:membrane"/>
    <property type="evidence" value="ECO:0000318"/>
    <property type="project" value="GO_Central"/>
</dbReference>
<evidence type="ECO:0000256" key="4">
    <source>
        <dbReference type="ARBA" id="ARBA00010617"/>
    </source>
</evidence>
<evidence type="ECO:0000256" key="2">
    <source>
        <dbReference type="ARBA" id="ARBA00004167"/>
    </source>
</evidence>
<dbReference type="PaxDb" id="3880-AES69199"/>
<dbReference type="EnsemblPlants" id="AES69199">
    <property type="protein sequence ID" value="AES69199"/>
    <property type="gene ID" value="MTR_3g025260"/>
</dbReference>
<keyword evidence="9" id="KW-1133">Transmembrane helix</keyword>
<keyword evidence="12 15" id="KW-0503">Monooxygenase</keyword>
<dbReference type="ExpressionAtlas" id="G7IWE8">
    <property type="expression patterns" value="differential"/>
</dbReference>
<dbReference type="OrthoDB" id="2789670at2759"/>
<evidence type="ECO:0000313" key="16">
    <source>
        <dbReference type="EMBL" id="AES69199.2"/>
    </source>
</evidence>
<dbReference type="PROSITE" id="PS00086">
    <property type="entry name" value="CYTOCHROME_P450"/>
    <property type="match status" value="1"/>
</dbReference>
<dbReference type="Proteomes" id="UP000265566">
    <property type="component" value="Chromosome 3"/>
</dbReference>
<sequence length="516" mass="57833">MSLWLIAFSSCILSILIYRLVKFATRTSSLPLPPGPKPWPIIGNLPHLGPAPHQSLATLAETYGPLMHLKLGSVDVIVAASASVAEQFLKVHDANFSSRPPNAGAKYIGYNYQDLVFGPYGPRWRLLRKITTVHLFSNQSLDEFKHLRQEEVTRLVNNLASNHSNSKVVNLGQLLNVCTTNALARAVIGRRVFNEGNGDFDPKAGDFKAMVDELMVLGGVFNIGDFIPSLEWLDLQGLQAKMKKLHKRFDAFLTNIIDEHKTSISRSEKHKDLLSTLLSLKEETYEDGNQLTDIEIRGLLMNMFVAGTETTSITIEWAIAELLRNKRIMTQVQQELETVVGRDRNVKEEDLPQLPYLQAVVKETFRLHPSTPLSLPRIASESCEIFGYHIPKDSTLLVNVWAIARDQEIWVDPLKFKPERFLPGGENCDVDVKGNDFEVIPFGAGRRICAGLNLGIRMVQLQIATLAHSFNWELENGINAKDINMDESFGLGIQRAVPLLVHPKPRLLPHVYSSCF</sequence>
<dbReference type="PANTHER" id="PTHR47944:SF18">
    <property type="entry name" value="FLAVONOID 3'-MONOOXYGENASE"/>
    <property type="match status" value="1"/>
</dbReference>
<dbReference type="Proteomes" id="UP000002051">
    <property type="component" value="Chromosome 3"/>
</dbReference>
<keyword evidence="11 14" id="KW-0408">Iron</keyword>
<evidence type="ECO:0000256" key="7">
    <source>
        <dbReference type="ARBA" id="ARBA00022723"/>
    </source>
</evidence>
<name>G7IWE8_MEDTR</name>
<evidence type="ECO:0000256" key="10">
    <source>
        <dbReference type="ARBA" id="ARBA00023002"/>
    </source>
</evidence>
<dbReference type="PANTHER" id="PTHR47944">
    <property type="entry name" value="CYTOCHROME P450 98A9"/>
    <property type="match status" value="1"/>
</dbReference>
<dbReference type="Gramene" id="rna13974">
    <property type="protein sequence ID" value="RHN66062.1"/>
    <property type="gene ID" value="gene13974"/>
</dbReference>
<dbReference type="SUPFAM" id="SSF48264">
    <property type="entry name" value="Cytochrome P450"/>
    <property type="match status" value="1"/>
</dbReference>
<dbReference type="InterPro" id="IPR002401">
    <property type="entry name" value="Cyt_P450_E_grp-I"/>
</dbReference>
<evidence type="ECO:0000256" key="1">
    <source>
        <dbReference type="ARBA" id="ARBA00001971"/>
    </source>
</evidence>
<evidence type="ECO:0000256" key="8">
    <source>
        <dbReference type="ARBA" id="ARBA00022857"/>
    </source>
</evidence>
<dbReference type="GO" id="GO:0016709">
    <property type="term" value="F:oxidoreductase activity, acting on paired donors, with incorporation or reduction of molecular oxygen, NAD(P)H as one donor, and incorporation of one atom of oxygen"/>
    <property type="evidence" value="ECO:0000318"/>
    <property type="project" value="GO_Central"/>
</dbReference>
<keyword evidence="19" id="KW-1185">Reference proteome</keyword>
<keyword evidence="8" id="KW-0521">NADP</keyword>
<evidence type="ECO:0000256" key="11">
    <source>
        <dbReference type="ARBA" id="ARBA00023004"/>
    </source>
</evidence>
<reference evidence="17" key="5">
    <citation type="journal article" date="2018" name="Nat. Plants">
        <title>Whole-genome landscape of Medicago truncatula symbiotic genes.</title>
        <authorList>
            <person name="Pecrix Y."/>
            <person name="Gamas P."/>
            <person name="Carrere S."/>
        </authorList>
    </citation>
    <scope>NUCLEOTIDE SEQUENCE</scope>
    <source>
        <tissue evidence="17">Leaves</tissue>
    </source>
</reference>
<comment type="similarity">
    <text evidence="4 15">Belongs to the cytochrome P450 family.</text>
</comment>
<dbReference type="EMBL" id="CM001219">
    <property type="protein sequence ID" value="AES69199.2"/>
    <property type="molecule type" value="Genomic_DNA"/>
</dbReference>